<dbReference type="Gene3D" id="3.20.20.300">
    <property type="entry name" value="Glycoside hydrolase, family 3, N-terminal domain"/>
    <property type="match status" value="1"/>
</dbReference>
<sequence>MYIHMPSKALGDWDAAYGRASIFVYLCQKLALIPGSSVNSTHSTFDTLKFLDGDMGLQDYYYVSAWSLSNALAMTGDEEAIYAQAKVVSTEYYQKGLQVPLGPAAQPLGRTSWGVRNANVDAGVPCSKGQETNRTGWMRSMDGGTGDPGGGGPGNSNSSFGNSRKMNTIS</sequence>
<feature type="region of interest" description="Disordered" evidence="2">
    <location>
        <begin position="122"/>
        <end position="170"/>
    </location>
</feature>
<keyword evidence="1" id="KW-0119">Carbohydrate metabolism</keyword>
<gene>
    <name evidence="3" type="ORF">BDV29DRAFT_161206</name>
</gene>
<protein>
    <submittedName>
        <fullName evidence="3">Uncharacterized protein</fullName>
    </submittedName>
</protein>
<dbReference type="OrthoDB" id="416222at2759"/>
<organism evidence="3 4">
    <name type="scientific">Aspergillus leporis</name>
    <dbReference type="NCBI Taxonomy" id="41062"/>
    <lineage>
        <taxon>Eukaryota</taxon>
        <taxon>Fungi</taxon>
        <taxon>Dikarya</taxon>
        <taxon>Ascomycota</taxon>
        <taxon>Pezizomycotina</taxon>
        <taxon>Eurotiomycetes</taxon>
        <taxon>Eurotiomycetidae</taxon>
        <taxon>Eurotiales</taxon>
        <taxon>Aspergillaceae</taxon>
        <taxon>Aspergillus</taxon>
        <taxon>Aspergillus subgen. Circumdati</taxon>
    </lineage>
</organism>
<reference evidence="3 4" key="1">
    <citation type="submission" date="2019-04" db="EMBL/GenBank/DDBJ databases">
        <title>Friends and foes A comparative genomics study of 23 Aspergillus species from section Flavi.</title>
        <authorList>
            <consortium name="DOE Joint Genome Institute"/>
            <person name="Kjaerbolling I."/>
            <person name="Vesth T."/>
            <person name="Frisvad J.C."/>
            <person name="Nybo J.L."/>
            <person name="Theobald S."/>
            <person name="Kildgaard S."/>
            <person name="Isbrandt T."/>
            <person name="Kuo A."/>
            <person name="Sato A."/>
            <person name="Lyhne E.K."/>
            <person name="Kogle M.E."/>
            <person name="Wiebenga A."/>
            <person name="Kun R.S."/>
            <person name="Lubbers R.J."/>
            <person name="Makela M.R."/>
            <person name="Barry K."/>
            <person name="Chovatia M."/>
            <person name="Clum A."/>
            <person name="Daum C."/>
            <person name="Haridas S."/>
            <person name="He G."/>
            <person name="LaButti K."/>
            <person name="Lipzen A."/>
            <person name="Mondo S."/>
            <person name="Riley R."/>
            <person name="Salamov A."/>
            <person name="Simmons B.A."/>
            <person name="Magnuson J.K."/>
            <person name="Henrissat B."/>
            <person name="Mortensen U.H."/>
            <person name="Larsen T.O."/>
            <person name="Devries R.P."/>
            <person name="Grigoriev I.V."/>
            <person name="Machida M."/>
            <person name="Baker S.E."/>
            <person name="Andersen M.R."/>
        </authorList>
    </citation>
    <scope>NUCLEOTIDE SEQUENCE [LARGE SCALE GENOMIC DNA]</scope>
    <source>
        <strain evidence="3 4">CBS 151.66</strain>
    </source>
</reference>
<accession>A0A5N5WMA9</accession>
<evidence type="ECO:0000313" key="3">
    <source>
        <dbReference type="EMBL" id="KAB8069688.1"/>
    </source>
</evidence>
<proteinExistence type="predicted"/>
<dbReference type="AlphaFoldDB" id="A0A5N5WMA9"/>
<dbReference type="EMBL" id="ML732331">
    <property type="protein sequence ID" value="KAB8069688.1"/>
    <property type="molecule type" value="Genomic_DNA"/>
</dbReference>
<dbReference type="InterPro" id="IPR036962">
    <property type="entry name" value="Glyco_hydro_3_N_sf"/>
</dbReference>
<evidence type="ECO:0000256" key="1">
    <source>
        <dbReference type="ARBA" id="ARBA00023277"/>
    </source>
</evidence>
<name>A0A5N5WMA9_9EURO</name>
<dbReference type="Proteomes" id="UP000326565">
    <property type="component" value="Unassembled WGS sequence"/>
</dbReference>
<keyword evidence="4" id="KW-1185">Reference proteome</keyword>
<feature type="compositionally biased region" description="Gly residues" evidence="2">
    <location>
        <begin position="143"/>
        <end position="154"/>
    </location>
</feature>
<evidence type="ECO:0000256" key="2">
    <source>
        <dbReference type="SAM" id="MobiDB-lite"/>
    </source>
</evidence>
<evidence type="ECO:0000313" key="4">
    <source>
        <dbReference type="Proteomes" id="UP000326565"/>
    </source>
</evidence>
<dbReference type="GO" id="GO:0004553">
    <property type="term" value="F:hydrolase activity, hydrolyzing O-glycosyl compounds"/>
    <property type="evidence" value="ECO:0007669"/>
    <property type="project" value="InterPro"/>
</dbReference>
<dbReference type="GO" id="GO:0005975">
    <property type="term" value="P:carbohydrate metabolic process"/>
    <property type="evidence" value="ECO:0007669"/>
    <property type="project" value="InterPro"/>
</dbReference>